<dbReference type="EMBL" id="MTBD01000117">
    <property type="protein sequence ID" value="PRP68543.1"/>
    <property type="molecule type" value="Genomic_DNA"/>
</dbReference>
<name>A0A2S9WYK5_9NEIS</name>
<accession>A0A2S9WYK5</accession>
<comment type="caution">
    <text evidence="1">The sequence shown here is derived from an EMBL/GenBank/DDBJ whole genome shotgun (WGS) entry which is preliminary data.</text>
</comment>
<gene>
    <name evidence="1" type="ORF">BUE93_21885</name>
</gene>
<sequence length="158" mass="17806">MGRVLLAAMLAFIAGVLLGRSWMEDEALRQSQAQREAWQKRWQEQERGNAALARQLTDEALRRQSAVLSLERNLEDYRHRFRQRVLLPGAWRLQHDAAARLSAAAQPAAVASDAARPVDDLAALETITGNYAQCQEWRAALIGWQQWHQQLSAPIASP</sequence>
<dbReference type="AlphaFoldDB" id="A0A2S9WYK5"/>
<proteinExistence type="predicted"/>
<organism evidence="1 2">
    <name type="scientific">Chromobacterium amazonense</name>
    <dbReference type="NCBI Taxonomy" id="1382803"/>
    <lineage>
        <taxon>Bacteria</taxon>
        <taxon>Pseudomonadati</taxon>
        <taxon>Pseudomonadota</taxon>
        <taxon>Betaproteobacteria</taxon>
        <taxon>Neisseriales</taxon>
        <taxon>Chromobacteriaceae</taxon>
        <taxon>Chromobacterium</taxon>
    </lineage>
</organism>
<protein>
    <submittedName>
        <fullName evidence="1">Uncharacterized protein</fullName>
    </submittedName>
</protein>
<reference evidence="1 2" key="1">
    <citation type="submission" date="2017-01" db="EMBL/GenBank/DDBJ databases">
        <title>New insights into the genetic diversity of Chromobacterium isolated from tropical freshwater lake.</title>
        <authorList>
            <person name="Santos A.B."/>
            <person name="Nascimento A.M."/>
            <person name="Da Silva P.C."/>
        </authorList>
    </citation>
    <scope>NUCLEOTIDE SEQUENCE [LARGE SCALE GENOMIC DNA]</scope>
    <source>
        <strain evidence="1 2">56AF</strain>
    </source>
</reference>
<dbReference type="Proteomes" id="UP000239469">
    <property type="component" value="Unassembled WGS sequence"/>
</dbReference>
<evidence type="ECO:0000313" key="1">
    <source>
        <dbReference type="EMBL" id="PRP68543.1"/>
    </source>
</evidence>
<evidence type="ECO:0000313" key="2">
    <source>
        <dbReference type="Proteomes" id="UP000239469"/>
    </source>
</evidence>